<dbReference type="InterPro" id="IPR006076">
    <property type="entry name" value="FAD-dep_OxRdtase"/>
</dbReference>
<comment type="similarity">
    <text evidence="10">In the C-terminal section; belongs to the DAO family.</text>
</comment>
<feature type="region of interest" description="tRNA (mnm(5)s(2)U34)-methyltransferase" evidence="10">
    <location>
        <begin position="1"/>
        <end position="241"/>
    </location>
</feature>
<dbReference type="GO" id="GO:0050660">
    <property type="term" value="F:flavin adenine dinucleotide binding"/>
    <property type="evidence" value="ECO:0007669"/>
    <property type="project" value="UniProtKB-UniRule"/>
</dbReference>
<dbReference type="GO" id="GO:0004808">
    <property type="term" value="F:tRNA (5-methylaminomethyl-2-thiouridylate)(34)-methyltransferase activity"/>
    <property type="evidence" value="ECO:0007669"/>
    <property type="project" value="UniProtKB-EC"/>
</dbReference>
<evidence type="ECO:0000256" key="9">
    <source>
        <dbReference type="ARBA" id="ARBA00023268"/>
    </source>
</evidence>
<comment type="similarity">
    <text evidence="10">In the N-terminal section; belongs to the methyltransferase superfamily. tRNA (mnm(5)s(2)U34)-methyltransferase family.</text>
</comment>
<dbReference type="SUPFAM" id="SSF54373">
    <property type="entry name" value="FAD-linked reductases, C-terminal domain"/>
    <property type="match status" value="1"/>
</dbReference>
<evidence type="ECO:0000256" key="1">
    <source>
        <dbReference type="ARBA" id="ARBA00022490"/>
    </source>
</evidence>
<dbReference type="Pfam" id="PF01266">
    <property type="entry name" value="DAO"/>
    <property type="match status" value="1"/>
</dbReference>
<dbReference type="Gene3D" id="3.30.9.10">
    <property type="entry name" value="D-Amino Acid Oxidase, subunit A, domain 2"/>
    <property type="match status" value="1"/>
</dbReference>
<evidence type="ECO:0000256" key="3">
    <source>
        <dbReference type="ARBA" id="ARBA00022630"/>
    </source>
</evidence>
<keyword evidence="6 10" id="KW-0819">tRNA processing</keyword>
<reference evidence="13 14" key="1">
    <citation type="journal article" date="2011" name="Front. Microbiol.">
        <title>Genomic signatures of strain selection and enhancement in Bacillus atrophaeus var. globigii, a historical biowarfare simulant.</title>
        <authorList>
            <person name="Gibbons H.S."/>
            <person name="Broomall S.M."/>
            <person name="McNew L.A."/>
            <person name="Daligault H."/>
            <person name="Chapman C."/>
            <person name="Bruce D."/>
            <person name="Karavis M."/>
            <person name="Krepps M."/>
            <person name="McGregor P.A."/>
            <person name="Hong C."/>
            <person name="Park K.H."/>
            <person name="Akmal A."/>
            <person name="Feldman A."/>
            <person name="Lin J.S."/>
            <person name="Chang W.E."/>
            <person name="Higgs B.W."/>
            <person name="Demirev P."/>
            <person name="Lindquist J."/>
            <person name="Liem A."/>
            <person name="Fochler E."/>
            <person name="Read T.D."/>
            <person name="Tapia R."/>
            <person name="Johnson S."/>
            <person name="Bishop-Lilly K.A."/>
            <person name="Detter C."/>
            <person name="Han C."/>
            <person name="Sozhamannan S."/>
            <person name="Rosenzweig C.N."/>
            <person name="Skowronski E.W."/>
        </authorList>
    </citation>
    <scope>NUCLEOTIDE SEQUENCE [LARGE SCALE GENOMIC DNA]</scope>
    <source>
        <strain evidence="13 14">AIT1</strain>
    </source>
</reference>
<evidence type="ECO:0000256" key="6">
    <source>
        <dbReference type="ARBA" id="ARBA00022694"/>
    </source>
</evidence>
<proteinExistence type="inferred from homology"/>
<keyword evidence="8 10" id="KW-0560">Oxidoreductase</keyword>
<dbReference type="EC" id="2.1.1.61" evidence="10"/>
<dbReference type="PANTHER" id="PTHR13847:SF283">
    <property type="entry name" value="TRNA 5-METHYLAMINOMETHYL-2-THIOURIDINE BIOSYNTHESIS BIFUNCTIONAL PROTEIN MNMC"/>
    <property type="match status" value="1"/>
</dbReference>
<dbReference type="PANTHER" id="PTHR13847">
    <property type="entry name" value="SARCOSINE DEHYDROGENASE-RELATED"/>
    <property type="match status" value="1"/>
</dbReference>
<keyword evidence="9 10" id="KW-0511">Multifunctional enzyme</keyword>
<dbReference type="SUPFAM" id="SSF51905">
    <property type="entry name" value="FAD/NAD(P)-binding domain"/>
    <property type="match status" value="1"/>
</dbReference>
<dbReference type="EMBL" id="PIPQ01000001">
    <property type="protein sequence ID" value="RUO43806.1"/>
    <property type="molecule type" value="Genomic_DNA"/>
</dbReference>
<dbReference type="Proteomes" id="UP000286976">
    <property type="component" value="Unassembled WGS sequence"/>
</dbReference>
<comment type="catalytic activity">
    <reaction evidence="10">
        <text>5-aminomethyl-2-thiouridine(34) in tRNA + S-adenosyl-L-methionine = 5-methylaminomethyl-2-thiouridine(34) in tRNA + S-adenosyl-L-homocysteine + H(+)</text>
        <dbReference type="Rhea" id="RHEA:19569"/>
        <dbReference type="Rhea" id="RHEA-COMP:10195"/>
        <dbReference type="Rhea" id="RHEA-COMP:10197"/>
        <dbReference type="ChEBI" id="CHEBI:15378"/>
        <dbReference type="ChEBI" id="CHEBI:57856"/>
        <dbReference type="ChEBI" id="CHEBI:59789"/>
        <dbReference type="ChEBI" id="CHEBI:74454"/>
        <dbReference type="ChEBI" id="CHEBI:74455"/>
        <dbReference type="EC" id="2.1.1.61"/>
    </reaction>
</comment>
<keyword evidence="3 10" id="KW-0285">Flavoprotein</keyword>
<dbReference type="AlphaFoldDB" id="A0A432X906"/>
<keyword evidence="5 10" id="KW-0949">S-adenosyl-L-methionine</keyword>
<evidence type="ECO:0000256" key="7">
    <source>
        <dbReference type="ARBA" id="ARBA00022827"/>
    </source>
</evidence>
<dbReference type="InterPro" id="IPR036188">
    <property type="entry name" value="FAD/NAD-bd_sf"/>
</dbReference>
<dbReference type="InterPro" id="IPR017610">
    <property type="entry name" value="tRNA_S-uridine_synth_MnmC_C"/>
</dbReference>
<dbReference type="GO" id="GO:0005737">
    <property type="term" value="C:cytoplasm"/>
    <property type="evidence" value="ECO:0007669"/>
    <property type="project" value="UniProtKB-SubCell"/>
</dbReference>
<feature type="region of interest" description="FAD-dependent cmnm(5)s(2)U34 oxidoreductase" evidence="10">
    <location>
        <begin position="257"/>
        <end position="626"/>
    </location>
</feature>
<dbReference type="NCBIfam" id="TIGR03197">
    <property type="entry name" value="MnmC_Cterm"/>
    <property type="match status" value="1"/>
</dbReference>
<evidence type="ECO:0000259" key="12">
    <source>
        <dbReference type="Pfam" id="PF05430"/>
    </source>
</evidence>
<keyword evidence="2 10" id="KW-0489">Methyltransferase</keyword>
<dbReference type="GO" id="GO:0016645">
    <property type="term" value="F:oxidoreductase activity, acting on the CH-NH group of donors"/>
    <property type="evidence" value="ECO:0007669"/>
    <property type="project" value="InterPro"/>
</dbReference>
<comment type="cofactor">
    <cofactor evidence="10">
        <name>FAD</name>
        <dbReference type="ChEBI" id="CHEBI:57692"/>
    </cofactor>
</comment>
<evidence type="ECO:0000313" key="13">
    <source>
        <dbReference type="EMBL" id="RUO43806.1"/>
    </source>
</evidence>
<dbReference type="HAMAP" id="MF_01102">
    <property type="entry name" value="MnmC"/>
    <property type="match status" value="1"/>
</dbReference>
<evidence type="ECO:0000256" key="5">
    <source>
        <dbReference type="ARBA" id="ARBA00022691"/>
    </source>
</evidence>
<dbReference type="NCBIfam" id="NF033855">
    <property type="entry name" value="tRNA_MNMC2"/>
    <property type="match status" value="1"/>
</dbReference>
<keyword evidence="14" id="KW-1185">Reference proteome</keyword>
<evidence type="ECO:0000256" key="4">
    <source>
        <dbReference type="ARBA" id="ARBA00022679"/>
    </source>
</evidence>
<dbReference type="InterPro" id="IPR023032">
    <property type="entry name" value="tRNA_MAMT_biosynth_bifunc_MnmC"/>
</dbReference>
<comment type="function">
    <text evidence="10">Catalyzes the last two steps in the biosynthesis of 5-methylaminomethyl-2-thiouridine (mnm(5)s(2)U) at the wobble position (U34) in tRNA. Catalyzes the FAD-dependent demodification of cmnm(5)s(2)U34 to nm(5)s(2)U34, followed by the transfer of a methyl group from S-adenosyl-L-methionine to nm(5)s(2)U34, to form mnm(5)s(2)U34.</text>
</comment>
<evidence type="ECO:0000256" key="2">
    <source>
        <dbReference type="ARBA" id="ARBA00022603"/>
    </source>
</evidence>
<dbReference type="InterPro" id="IPR029063">
    <property type="entry name" value="SAM-dependent_MTases_sf"/>
</dbReference>
<dbReference type="Gene3D" id="3.50.50.60">
    <property type="entry name" value="FAD/NAD(P)-binding domain"/>
    <property type="match status" value="1"/>
</dbReference>
<comment type="caution">
    <text evidence="13">The sequence shown here is derived from an EMBL/GenBank/DDBJ whole genome shotgun (WGS) entry which is preliminary data.</text>
</comment>
<accession>A0A432X906</accession>
<dbReference type="EC" id="1.5.-.-" evidence="10"/>
<gene>
    <name evidence="10" type="primary">mnmC</name>
    <name evidence="13" type="ORF">CWE15_00990</name>
</gene>
<keyword evidence="4 10" id="KW-0808">Transferase</keyword>
<keyword evidence="7 10" id="KW-0274">FAD</keyword>
<evidence type="ECO:0000313" key="14">
    <source>
        <dbReference type="Proteomes" id="UP000286976"/>
    </source>
</evidence>
<protein>
    <recommendedName>
        <fullName evidence="10">tRNA 5-methylaminomethyl-2-thiouridine biosynthesis bifunctional protein MnmC</fullName>
        <shortName evidence="10">tRNA mnm(5)s(2)U biosynthesis bifunctional protein</shortName>
    </recommendedName>
    <domain>
        <recommendedName>
            <fullName evidence="10">tRNA (mnm(5)s(2)U34)-methyltransferase</fullName>
            <ecNumber evidence="10">2.1.1.61</ecNumber>
        </recommendedName>
    </domain>
    <domain>
        <recommendedName>
            <fullName evidence="10">FAD-dependent cmnm(5)s(2)U34 oxidoreductase</fullName>
            <ecNumber evidence="10">1.5.-.-</ecNumber>
        </recommendedName>
    </domain>
</protein>
<dbReference type="InterPro" id="IPR008471">
    <property type="entry name" value="MnmC-like_methylTransf"/>
</dbReference>
<keyword evidence="1 10" id="KW-0963">Cytoplasm</keyword>
<feature type="domain" description="FAD dependent oxidoreductase" evidence="11">
    <location>
        <begin position="254"/>
        <end position="587"/>
    </location>
</feature>
<dbReference type="InterPro" id="IPR047785">
    <property type="entry name" value="tRNA_MNMC2"/>
</dbReference>
<evidence type="ECO:0000256" key="10">
    <source>
        <dbReference type="HAMAP-Rule" id="MF_01102"/>
    </source>
</evidence>
<dbReference type="GO" id="GO:0032259">
    <property type="term" value="P:methylation"/>
    <property type="evidence" value="ECO:0007669"/>
    <property type="project" value="UniProtKB-KW"/>
</dbReference>
<comment type="subcellular location">
    <subcellularLocation>
        <location evidence="10">Cytoplasm</location>
    </subcellularLocation>
</comment>
<name>A0A432X906_9GAMM</name>
<feature type="domain" description="MnmC-like methyltransferase" evidence="12">
    <location>
        <begin position="115"/>
        <end position="240"/>
    </location>
</feature>
<evidence type="ECO:0000256" key="8">
    <source>
        <dbReference type="ARBA" id="ARBA00023002"/>
    </source>
</evidence>
<dbReference type="GO" id="GO:0002097">
    <property type="term" value="P:tRNA wobble base modification"/>
    <property type="evidence" value="ECO:0007669"/>
    <property type="project" value="UniProtKB-UniRule"/>
</dbReference>
<dbReference type="Gene3D" id="3.40.50.150">
    <property type="entry name" value="Vaccinia Virus protein VP39"/>
    <property type="match status" value="1"/>
</dbReference>
<organism evidence="13 14">
    <name type="scientific">Aliidiomarina taiwanensis</name>
    <dbReference type="NCBI Taxonomy" id="946228"/>
    <lineage>
        <taxon>Bacteria</taxon>
        <taxon>Pseudomonadati</taxon>
        <taxon>Pseudomonadota</taxon>
        <taxon>Gammaproteobacteria</taxon>
        <taxon>Alteromonadales</taxon>
        <taxon>Idiomarinaceae</taxon>
        <taxon>Aliidiomarina</taxon>
    </lineage>
</organism>
<dbReference type="NCBIfam" id="NF002481">
    <property type="entry name" value="PRK01747.1-2"/>
    <property type="match status" value="1"/>
</dbReference>
<dbReference type="Pfam" id="PF05430">
    <property type="entry name" value="Methyltransf_30"/>
    <property type="match status" value="1"/>
</dbReference>
<sequence length="626" mass="69587">MPPENTLSYAELEFDEAGTPQSSRHGDVYFSRGQGAAECRYVFLQHNKLPQRWHKLQPGQHFVIAETGFGTGLNFYITATDFLAEAPQATHLHFVSFEKYPLQPSDLQAAIAHWPEFNDISAATLQHYPELFPGVHRLHIHPRITLDLVFGDVLDTLPDWAKAHASQVDAWYLDGFAPSKNPSMWQPSLYREVYTSLKANGTLATFTATGHVRRGLIQAGICMKKAPGFGHKRDMLYGVKRTFGMPRSRTPNSIAIVGSGIAAACMASELQDYPGSLTLLWSQKAPADGASGNPQAAVYPLLQAQWTRLSEFYSHAFEYARDFYQRKTPQHTHWTGVELYTRSSADAERQQKMLKRQLYPESFLHSSEKGLVMPKAGWLDPVAVVHDLFQQVIAYRTERGLSTRLVTNEPITQITRALYQWQLTTAKQQFKVDHLVLCTGHHTLAYPELEDLPIQPVRGQVTLVKKMEETTLSHVICQKGYALPPQGKVLCTGATFERGSVQTHIDEADDETNLLQLNEMLGSHYTKEHVIGHRASVRATTPDHLPVQGPLVRPKPPGQGVIRLNGVSVLLGLGSRGFTSAPWLAHLNACAILGRPQPAGATLLQATSADRFAKRAVVRSQGKGKD</sequence>
<evidence type="ECO:0000259" key="11">
    <source>
        <dbReference type="Pfam" id="PF01266"/>
    </source>
</evidence>